<evidence type="ECO:0000256" key="11">
    <source>
        <dbReference type="ARBA" id="ARBA00023002"/>
    </source>
</evidence>
<dbReference type="GO" id="GO:0050661">
    <property type="term" value="F:NADP binding"/>
    <property type="evidence" value="ECO:0007669"/>
    <property type="project" value="InterPro"/>
</dbReference>
<dbReference type="GO" id="GO:0009231">
    <property type="term" value="P:riboflavin biosynthetic process"/>
    <property type="evidence" value="ECO:0007669"/>
    <property type="project" value="UniProtKB-KW"/>
</dbReference>
<gene>
    <name evidence="20" type="primary">ribD</name>
    <name evidence="20" type="ORF">NE579_09395</name>
</gene>
<evidence type="ECO:0000256" key="12">
    <source>
        <dbReference type="ARBA" id="ARBA00023268"/>
    </source>
</evidence>
<evidence type="ECO:0000256" key="10">
    <source>
        <dbReference type="ARBA" id="ARBA00022857"/>
    </source>
</evidence>
<dbReference type="PIRSF" id="PIRSF006769">
    <property type="entry name" value="RibD"/>
    <property type="match status" value="1"/>
</dbReference>
<dbReference type="Gene3D" id="3.40.140.10">
    <property type="entry name" value="Cytidine Deaminase, domain 2"/>
    <property type="match status" value="1"/>
</dbReference>
<evidence type="ECO:0000256" key="15">
    <source>
        <dbReference type="PIRNR" id="PIRNR006769"/>
    </source>
</evidence>
<feature type="binding site" evidence="17">
    <location>
        <position position="204"/>
    </location>
    <ligand>
        <name>substrate</name>
    </ligand>
</feature>
<evidence type="ECO:0000256" key="18">
    <source>
        <dbReference type="PIRSR" id="PIRSR006769-3"/>
    </source>
</evidence>
<evidence type="ECO:0000256" key="6">
    <source>
        <dbReference type="ARBA" id="ARBA00022619"/>
    </source>
</evidence>
<comment type="function">
    <text evidence="1 15">Converts 2,5-diamino-6-(ribosylamino)-4(3h)-pyrimidinone 5'-phosphate into 5-amino-6-(ribosylamino)-2,4(1h,3h)-pyrimidinedione 5'-phosphate.</text>
</comment>
<comment type="cofactor">
    <cofactor evidence="15 18">
        <name>Zn(2+)</name>
        <dbReference type="ChEBI" id="CHEBI:29105"/>
    </cofactor>
    <text evidence="15 18">Binds 1 zinc ion.</text>
</comment>
<name>A0AAW5JPB8_9FIRM</name>
<feature type="binding site" evidence="17">
    <location>
        <position position="196"/>
    </location>
    <ligand>
        <name>NADP(+)</name>
        <dbReference type="ChEBI" id="CHEBI:58349"/>
    </ligand>
</feature>
<dbReference type="Pfam" id="PF01872">
    <property type="entry name" value="RibD_C"/>
    <property type="match status" value="1"/>
</dbReference>
<dbReference type="InterPro" id="IPR024072">
    <property type="entry name" value="DHFR-like_dom_sf"/>
</dbReference>
<dbReference type="RefSeq" id="WP_256304057.1">
    <property type="nucleotide sequence ID" value="NZ_JANFYS010000018.1"/>
</dbReference>
<feature type="binding site" evidence="18">
    <location>
        <position position="50"/>
    </location>
    <ligand>
        <name>Zn(2+)</name>
        <dbReference type="ChEBI" id="CHEBI:29105"/>
        <note>catalytic</note>
    </ligand>
</feature>
<evidence type="ECO:0000256" key="8">
    <source>
        <dbReference type="ARBA" id="ARBA00022801"/>
    </source>
</evidence>
<comment type="caution">
    <text evidence="20">The sequence shown here is derived from an EMBL/GenBank/DDBJ whole genome shotgun (WGS) entry which is preliminary data.</text>
</comment>
<keyword evidence="9 15" id="KW-0862">Zinc</keyword>
<feature type="binding site" evidence="18">
    <location>
        <position position="75"/>
    </location>
    <ligand>
        <name>Zn(2+)</name>
        <dbReference type="ChEBI" id="CHEBI:29105"/>
        <note>catalytic</note>
    </ligand>
</feature>
<feature type="binding site" evidence="18">
    <location>
        <position position="84"/>
    </location>
    <ligand>
        <name>Zn(2+)</name>
        <dbReference type="ChEBI" id="CHEBI:29105"/>
        <note>catalytic</note>
    </ligand>
</feature>
<feature type="domain" description="CMP/dCMP-type deaminase" evidence="19">
    <location>
        <begin position="1"/>
        <end position="123"/>
    </location>
</feature>
<dbReference type="EMBL" id="JANFYS010000018">
    <property type="protein sequence ID" value="MCQ4770677.1"/>
    <property type="molecule type" value="Genomic_DNA"/>
</dbReference>
<comment type="catalytic activity">
    <reaction evidence="13 15">
        <text>5-amino-6-(5-phospho-D-ribitylamino)uracil + NADP(+) = 5-amino-6-(5-phospho-D-ribosylamino)uracil + NADPH + H(+)</text>
        <dbReference type="Rhea" id="RHEA:17845"/>
        <dbReference type="ChEBI" id="CHEBI:15378"/>
        <dbReference type="ChEBI" id="CHEBI:57783"/>
        <dbReference type="ChEBI" id="CHEBI:58349"/>
        <dbReference type="ChEBI" id="CHEBI:58421"/>
        <dbReference type="ChEBI" id="CHEBI:58453"/>
        <dbReference type="EC" id="1.1.1.193"/>
    </reaction>
</comment>
<evidence type="ECO:0000256" key="9">
    <source>
        <dbReference type="ARBA" id="ARBA00022833"/>
    </source>
</evidence>
<dbReference type="PROSITE" id="PS00903">
    <property type="entry name" value="CYT_DCMP_DEAMINASES_1"/>
    <property type="match status" value="1"/>
</dbReference>
<dbReference type="PANTHER" id="PTHR38011">
    <property type="entry name" value="DIHYDROFOLATE REDUCTASE FAMILY PROTEIN (AFU_ORTHOLOGUE AFUA_8G06820)"/>
    <property type="match status" value="1"/>
</dbReference>
<dbReference type="InterPro" id="IPR002734">
    <property type="entry name" value="RibDG_C"/>
</dbReference>
<dbReference type="PANTHER" id="PTHR38011:SF7">
    <property type="entry name" value="2,5-DIAMINO-6-RIBOSYLAMINO-4(3H)-PYRIMIDINONE 5'-PHOSPHATE REDUCTASE"/>
    <property type="match status" value="1"/>
</dbReference>
<comment type="pathway">
    <text evidence="3 15">Cofactor biosynthesis; riboflavin biosynthesis; 5-amino-6-(D-ribitylamino)uracil from GTP: step 3/4.</text>
</comment>
<dbReference type="InterPro" id="IPR004794">
    <property type="entry name" value="Eubact_RibD"/>
</dbReference>
<reference evidence="20" key="1">
    <citation type="submission" date="2022-06" db="EMBL/GenBank/DDBJ databases">
        <title>Isolation of gut microbiota from human fecal samples.</title>
        <authorList>
            <person name="Pamer E.G."/>
            <person name="Barat B."/>
            <person name="Waligurski E."/>
            <person name="Medina S."/>
            <person name="Paddock L."/>
            <person name="Mostad J."/>
        </authorList>
    </citation>
    <scope>NUCLEOTIDE SEQUENCE</scope>
    <source>
        <strain evidence="20">DFI.9.91</strain>
    </source>
</reference>
<accession>A0AAW5JPB8</accession>
<feature type="binding site" evidence="17">
    <location>
        <position position="200"/>
    </location>
    <ligand>
        <name>NADP(+)</name>
        <dbReference type="ChEBI" id="CHEBI:58349"/>
    </ligand>
</feature>
<dbReference type="InterPro" id="IPR002125">
    <property type="entry name" value="CMP_dCMP_dom"/>
</dbReference>
<evidence type="ECO:0000259" key="19">
    <source>
        <dbReference type="PROSITE" id="PS51747"/>
    </source>
</evidence>
<evidence type="ECO:0000256" key="13">
    <source>
        <dbReference type="ARBA" id="ARBA00049861"/>
    </source>
</evidence>
<evidence type="ECO:0000256" key="1">
    <source>
        <dbReference type="ARBA" id="ARBA00002151"/>
    </source>
</evidence>
<dbReference type="InterPro" id="IPR016192">
    <property type="entry name" value="APOBEC/CMP_deaminase_Zn-bd"/>
</dbReference>
<feature type="binding site" evidence="17">
    <location>
        <position position="221"/>
    </location>
    <ligand>
        <name>NADP(+)</name>
        <dbReference type="ChEBI" id="CHEBI:58349"/>
    </ligand>
</feature>
<feature type="active site" description="Proton donor" evidence="16">
    <location>
        <position position="52"/>
    </location>
</feature>
<evidence type="ECO:0000256" key="17">
    <source>
        <dbReference type="PIRSR" id="PIRSR006769-2"/>
    </source>
</evidence>
<dbReference type="Gene3D" id="3.40.430.10">
    <property type="entry name" value="Dihydrofolate Reductase, subunit A"/>
    <property type="match status" value="1"/>
</dbReference>
<comment type="pathway">
    <text evidence="2 15">Cofactor biosynthesis; riboflavin biosynthesis; 5-amino-6-(D-ribitylamino)uracil from GTP: step 2/4.</text>
</comment>
<evidence type="ECO:0000256" key="3">
    <source>
        <dbReference type="ARBA" id="ARBA00004910"/>
    </source>
</evidence>
<dbReference type="EC" id="3.5.4.26" evidence="15"/>
<dbReference type="FunFam" id="3.40.140.10:FF:000025">
    <property type="entry name" value="Riboflavin biosynthesis protein RibD"/>
    <property type="match status" value="1"/>
</dbReference>
<dbReference type="InterPro" id="IPR050765">
    <property type="entry name" value="Riboflavin_Biosynth_HTPR"/>
</dbReference>
<dbReference type="GO" id="GO:0008835">
    <property type="term" value="F:diaminohydroxyphosphoribosylaminopyrimidine deaminase activity"/>
    <property type="evidence" value="ECO:0007669"/>
    <property type="project" value="UniProtKB-EC"/>
</dbReference>
<evidence type="ECO:0000256" key="7">
    <source>
        <dbReference type="ARBA" id="ARBA00022723"/>
    </source>
</evidence>
<dbReference type="SUPFAM" id="SSF53597">
    <property type="entry name" value="Dihydrofolate reductase-like"/>
    <property type="match status" value="1"/>
</dbReference>
<comment type="similarity">
    <text evidence="4 15">In the N-terminal section; belongs to the cytidine and deoxycytidylate deaminase family.</text>
</comment>
<dbReference type="CDD" id="cd01284">
    <property type="entry name" value="Riboflavin_deaminase-reductase"/>
    <property type="match status" value="1"/>
</dbReference>
<dbReference type="Pfam" id="PF00383">
    <property type="entry name" value="dCMP_cyt_deam_1"/>
    <property type="match status" value="1"/>
</dbReference>
<evidence type="ECO:0000256" key="2">
    <source>
        <dbReference type="ARBA" id="ARBA00004882"/>
    </source>
</evidence>
<dbReference type="NCBIfam" id="TIGR00227">
    <property type="entry name" value="ribD_Cterm"/>
    <property type="match status" value="1"/>
</dbReference>
<dbReference type="GO" id="GO:0008703">
    <property type="term" value="F:5-amino-6-(5-phosphoribosylamino)uracil reductase activity"/>
    <property type="evidence" value="ECO:0007669"/>
    <property type="project" value="UniProtKB-EC"/>
</dbReference>
<dbReference type="AlphaFoldDB" id="A0AAW5JPB8"/>
<protein>
    <recommendedName>
        <fullName evidence="15">Riboflavin biosynthesis protein RibD</fullName>
    </recommendedName>
    <domain>
        <recommendedName>
            <fullName evidence="15">Diaminohydroxyphosphoribosylaminopyrimidine deaminase</fullName>
            <shortName evidence="15">DRAP deaminase</shortName>
            <ecNumber evidence="15">3.5.4.26</ecNumber>
        </recommendedName>
        <alternativeName>
            <fullName evidence="15">Riboflavin-specific deaminase</fullName>
        </alternativeName>
    </domain>
    <domain>
        <recommendedName>
            <fullName evidence="15">5-amino-6-(5-phosphoribosylamino)uracil reductase</fullName>
            <ecNumber evidence="15">1.1.1.193</ecNumber>
        </recommendedName>
        <alternativeName>
            <fullName evidence="15">HTP reductase</fullName>
        </alternativeName>
    </domain>
</protein>
<evidence type="ECO:0000256" key="4">
    <source>
        <dbReference type="ARBA" id="ARBA00005259"/>
    </source>
</evidence>
<keyword evidence="12" id="KW-0511">Multifunctional enzyme</keyword>
<keyword evidence="8 15" id="KW-0378">Hydrolase</keyword>
<dbReference type="SUPFAM" id="SSF53927">
    <property type="entry name" value="Cytidine deaminase-like"/>
    <property type="match status" value="1"/>
</dbReference>
<dbReference type="PROSITE" id="PS51747">
    <property type="entry name" value="CYT_DCMP_DEAMINASES_2"/>
    <property type="match status" value="1"/>
</dbReference>
<keyword evidence="6 15" id="KW-0686">Riboflavin biosynthesis</keyword>
<feature type="binding site" evidence="17">
    <location>
        <position position="184"/>
    </location>
    <ligand>
        <name>substrate</name>
    </ligand>
</feature>
<sequence length="368" mass="39470">MKDSDYMRLALELAQRGQGWTSPNPMVGAVIVKEGRIIGQGWHARCGALHAERHALQNCAESPRGAVLYVTLEPCCHHGRQPPCTEAILASGIARVVAGSGDPNPLVAGKGLELLRKNGVAVETGVLEAECQALNQVFFHFIRTRRPYVVMKYAMTLDGKIATRTGASQWITGEAARRRVHQDRHRCTAILAGVGTVLADDPLLTCRMEGGKNPLRVICDTRLRTPLTSRIVQTARAVPTILATACGDAARRAPYEAAGCRVWVLPARDGHVDLDVLMERLGAADIDSVLLEGGGTLNWSALEAGIVQKVQAYIAPKLFGGAEAPSPVMGRGAALPAQAVRLKNTVVTPVGEDFLWESEVVGPVYGNR</sequence>
<comment type="catalytic activity">
    <reaction evidence="14 15">
        <text>2,5-diamino-6-hydroxy-4-(5-phosphoribosylamino)-pyrimidine + H2O + H(+) = 5-amino-6-(5-phospho-D-ribosylamino)uracil + NH4(+)</text>
        <dbReference type="Rhea" id="RHEA:21868"/>
        <dbReference type="ChEBI" id="CHEBI:15377"/>
        <dbReference type="ChEBI" id="CHEBI:15378"/>
        <dbReference type="ChEBI" id="CHEBI:28938"/>
        <dbReference type="ChEBI" id="CHEBI:58453"/>
        <dbReference type="ChEBI" id="CHEBI:58614"/>
        <dbReference type="EC" id="3.5.4.26"/>
    </reaction>
</comment>
<evidence type="ECO:0000313" key="20">
    <source>
        <dbReference type="EMBL" id="MCQ4770677.1"/>
    </source>
</evidence>
<feature type="binding site" evidence="17">
    <location>
        <begin position="294"/>
        <end position="300"/>
    </location>
    <ligand>
        <name>NADP(+)</name>
        <dbReference type="ChEBI" id="CHEBI:58349"/>
    </ligand>
</feature>
<organism evidence="20 21">
    <name type="scientific">Intestinimonas massiliensis</name>
    <name type="common">ex Afouda et al. 2020</name>
    <dbReference type="NCBI Taxonomy" id="1673721"/>
    <lineage>
        <taxon>Bacteria</taxon>
        <taxon>Bacillati</taxon>
        <taxon>Bacillota</taxon>
        <taxon>Clostridia</taxon>
        <taxon>Eubacteriales</taxon>
        <taxon>Intestinimonas</taxon>
    </lineage>
</organism>
<feature type="binding site" evidence="17">
    <location>
        <position position="207"/>
    </location>
    <ligand>
        <name>substrate</name>
    </ligand>
</feature>
<evidence type="ECO:0000313" key="21">
    <source>
        <dbReference type="Proteomes" id="UP001204562"/>
    </source>
</evidence>
<proteinExistence type="inferred from homology"/>
<feature type="binding site" evidence="17">
    <location>
        <position position="170"/>
    </location>
    <ligand>
        <name>NADP(+)</name>
        <dbReference type="ChEBI" id="CHEBI:58349"/>
    </ligand>
</feature>
<feature type="binding site" evidence="17">
    <location>
        <position position="292"/>
    </location>
    <ligand>
        <name>substrate</name>
    </ligand>
</feature>
<evidence type="ECO:0000256" key="5">
    <source>
        <dbReference type="ARBA" id="ARBA00007417"/>
    </source>
</evidence>
<feature type="binding site" evidence="17">
    <location>
        <position position="168"/>
    </location>
    <ligand>
        <name>substrate</name>
    </ligand>
</feature>
<dbReference type="Proteomes" id="UP001204562">
    <property type="component" value="Unassembled WGS sequence"/>
</dbReference>
<comment type="similarity">
    <text evidence="5 15">In the C-terminal section; belongs to the HTP reductase family.</text>
</comment>
<keyword evidence="11 15" id="KW-0560">Oxidoreductase</keyword>
<dbReference type="InterPro" id="IPR016193">
    <property type="entry name" value="Cytidine_deaminase-like"/>
</dbReference>
<evidence type="ECO:0000256" key="16">
    <source>
        <dbReference type="PIRSR" id="PIRSR006769-1"/>
    </source>
</evidence>
<dbReference type="GO" id="GO:0008270">
    <property type="term" value="F:zinc ion binding"/>
    <property type="evidence" value="ECO:0007669"/>
    <property type="project" value="InterPro"/>
</dbReference>
<dbReference type="NCBIfam" id="TIGR00326">
    <property type="entry name" value="eubact_ribD"/>
    <property type="match status" value="1"/>
</dbReference>
<dbReference type="InterPro" id="IPR011549">
    <property type="entry name" value="RibD_C"/>
</dbReference>
<dbReference type="EC" id="1.1.1.193" evidence="15"/>
<keyword evidence="10 15" id="KW-0521">NADP</keyword>
<feature type="binding site" evidence="17">
    <location>
        <position position="154"/>
    </location>
    <ligand>
        <name>NADP(+)</name>
        <dbReference type="ChEBI" id="CHEBI:58349"/>
    </ligand>
</feature>
<evidence type="ECO:0000256" key="14">
    <source>
        <dbReference type="ARBA" id="ARBA00049886"/>
    </source>
</evidence>
<keyword evidence="7 15" id="KW-0479">Metal-binding</keyword>